<feature type="region of interest" description="Disordered" evidence="1">
    <location>
        <begin position="1"/>
        <end position="21"/>
    </location>
</feature>
<evidence type="ECO:0000259" key="2">
    <source>
        <dbReference type="Pfam" id="PF05678"/>
    </source>
</evidence>
<feature type="compositionally biased region" description="Polar residues" evidence="1">
    <location>
        <begin position="1"/>
        <end position="16"/>
    </location>
</feature>
<evidence type="ECO:0000256" key="1">
    <source>
        <dbReference type="SAM" id="MobiDB-lite"/>
    </source>
</evidence>
<dbReference type="PANTHER" id="PTHR33143">
    <property type="entry name" value="F16F4.1 PROTEIN-RELATED"/>
    <property type="match status" value="1"/>
</dbReference>
<dbReference type="InterPro" id="IPR039607">
    <property type="entry name" value="VQ_8/17/18/20/21/25"/>
</dbReference>
<dbReference type="PANTHER" id="PTHR33143:SF76">
    <property type="entry name" value="VQ MOTIF-CONTAINING PROTEIN 8, CHLOROPLASTIC"/>
    <property type="match status" value="1"/>
</dbReference>
<dbReference type="EMBL" id="JAXIOK010000024">
    <property type="protein sequence ID" value="KAK4741516.1"/>
    <property type="molecule type" value="Genomic_DNA"/>
</dbReference>
<reference evidence="3 4" key="1">
    <citation type="journal article" date="2023" name="Hortic Res">
        <title>Pangenome of water caltrop reveals structural variations and asymmetric subgenome divergence after allopolyploidization.</title>
        <authorList>
            <person name="Zhang X."/>
            <person name="Chen Y."/>
            <person name="Wang L."/>
            <person name="Yuan Y."/>
            <person name="Fang M."/>
            <person name="Shi L."/>
            <person name="Lu R."/>
            <person name="Comes H.P."/>
            <person name="Ma Y."/>
            <person name="Chen Y."/>
            <person name="Huang G."/>
            <person name="Zhou Y."/>
            <person name="Zheng Z."/>
            <person name="Qiu Y."/>
        </authorList>
    </citation>
    <scope>NUCLEOTIDE SEQUENCE [LARGE SCALE GENOMIC DNA]</scope>
    <source>
        <tissue evidence="3">Roots</tissue>
    </source>
</reference>
<name>A0AAN7J961_9MYRT</name>
<accession>A0AAN7J961</accession>
<sequence length="200" mass="22084">MSPANSHVHPSTSTVHINGARPLPLKISNGSHLIQKSCPRSSYKISSSSSSSSYQLTGRASVTTLPENNNNQRQKKQPVIIYLESPKVIHTRASDFMAIVQKLTGYLRLDDEKGSSADLGQIKGDDHESDLHLRLSPRVISQIPEPPNLHQLRDIPLLTPSSMNLFLSPHSRSFMVPDAGGDFMSPSGRRVEFMNNLSEF</sequence>
<dbReference type="Proteomes" id="UP001345219">
    <property type="component" value="Chromosome 19"/>
</dbReference>
<evidence type="ECO:0000313" key="3">
    <source>
        <dbReference type="EMBL" id="KAK4741516.1"/>
    </source>
</evidence>
<dbReference type="Pfam" id="PF05678">
    <property type="entry name" value="VQ"/>
    <property type="match status" value="1"/>
</dbReference>
<comment type="caution">
    <text evidence="3">The sequence shown here is derived from an EMBL/GenBank/DDBJ whole genome shotgun (WGS) entry which is preliminary data.</text>
</comment>
<gene>
    <name evidence="3" type="ORF">SAY87_025104</name>
</gene>
<evidence type="ECO:0000313" key="4">
    <source>
        <dbReference type="Proteomes" id="UP001345219"/>
    </source>
</evidence>
<dbReference type="GO" id="GO:0005634">
    <property type="term" value="C:nucleus"/>
    <property type="evidence" value="ECO:0007669"/>
    <property type="project" value="TreeGrafter"/>
</dbReference>
<keyword evidence="4" id="KW-1185">Reference proteome</keyword>
<dbReference type="InterPro" id="IPR008889">
    <property type="entry name" value="VQ"/>
</dbReference>
<feature type="domain" description="VQ" evidence="2">
    <location>
        <begin position="85"/>
        <end position="105"/>
    </location>
</feature>
<organism evidence="3 4">
    <name type="scientific">Trapa incisa</name>
    <dbReference type="NCBI Taxonomy" id="236973"/>
    <lineage>
        <taxon>Eukaryota</taxon>
        <taxon>Viridiplantae</taxon>
        <taxon>Streptophyta</taxon>
        <taxon>Embryophyta</taxon>
        <taxon>Tracheophyta</taxon>
        <taxon>Spermatophyta</taxon>
        <taxon>Magnoliopsida</taxon>
        <taxon>eudicotyledons</taxon>
        <taxon>Gunneridae</taxon>
        <taxon>Pentapetalae</taxon>
        <taxon>rosids</taxon>
        <taxon>malvids</taxon>
        <taxon>Myrtales</taxon>
        <taxon>Lythraceae</taxon>
        <taxon>Trapa</taxon>
    </lineage>
</organism>
<protein>
    <recommendedName>
        <fullName evidence="2">VQ domain-containing protein</fullName>
    </recommendedName>
</protein>
<proteinExistence type="predicted"/>
<dbReference type="AlphaFoldDB" id="A0AAN7J961"/>